<comment type="caution">
    <text evidence="8">The sequence shown here is derived from an EMBL/GenBank/DDBJ whole genome shotgun (WGS) entry which is preliminary data.</text>
</comment>
<dbReference type="Proteomes" id="UP000178797">
    <property type="component" value="Unassembled WGS sequence"/>
</dbReference>
<evidence type="ECO:0000256" key="5">
    <source>
        <dbReference type="SAM" id="MobiDB-lite"/>
    </source>
</evidence>
<comment type="similarity">
    <text evidence="1">Belongs to the sigma-70 factor family. ECF subfamily.</text>
</comment>
<dbReference type="Gene3D" id="1.10.1740.10">
    <property type="match status" value="1"/>
</dbReference>
<feature type="domain" description="RNA polymerase sigma factor 70 region 4 type 2" evidence="7">
    <location>
        <begin position="126"/>
        <end position="176"/>
    </location>
</feature>
<keyword evidence="2" id="KW-0805">Transcription regulation</keyword>
<dbReference type="GO" id="GO:0016987">
    <property type="term" value="F:sigma factor activity"/>
    <property type="evidence" value="ECO:0007669"/>
    <property type="project" value="UniProtKB-KW"/>
</dbReference>
<accession>A0A1F7RZI1</accession>
<dbReference type="InterPro" id="IPR013324">
    <property type="entry name" value="RNA_pol_sigma_r3/r4-like"/>
</dbReference>
<dbReference type="SUPFAM" id="SSF88946">
    <property type="entry name" value="Sigma2 domain of RNA polymerase sigma factors"/>
    <property type="match status" value="1"/>
</dbReference>
<feature type="compositionally biased region" description="Basic residues" evidence="5">
    <location>
        <begin position="242"/>
        <end position="251"/>
    </location>
</feature>
<evidence type="ECO:0000259" key="7">
    <source>
        <dbReference type="Pfam" id="PF08281"/>
    </source>
</evidence>
<dbReference type="Gene3D" id="1.10.10.10">
    <property type="entry name" value="Winged helix-like DNA-binding domain superfamily/Winged helix DNA-binding domain"/>
    <property type="match status" value="1"/>
</dbReference>
<dbReference type="PANTHER" id="PTHR43133:SF51">
    <property type="entry name" value="RNA POLYMERASE SIGMA FACTOR"/>
    <property type="match status" value="1"/>
</dbReference>
<protein>
    <recommendedName>
        <fullName evidence="10">RNA polymerase sigma factor</fullName>
    </recommendedName>
</protein>
<evidence type="ECO:0000256" key="2">
    <source>
        <dbReference type="ARBA" id="ARBA00023015"/>
    </source>
</evidence>
<evidence type="ECO:0000259" key="6">
    <source>
        <dbReference type="Pfam" id="PF04542"/>
    </source>
</evidence>
<dbReference type="EMBL" id="MGDE01000064">
    <property type="protein sequence ID" value="OGL46985.1"/>
    <property type="molecule type" value="Genomic_DNA"/>
</dbReference>
<dbReference type="InterPro" id="IPR014284">
    <property type="entry name" value="RNA_pol_sigma-70_dom"/>
</dbReference>
<dbReference type="AlphaFoldDB" id="A0A1F7RZI1"/>
<feature type="domain" description="RNA polymerase sigma-70 region 2" evidence="6">
    <location>
        <begin position="23"/>
        <end position="90"/>
    </location>
</feature>
<keyword evidence="3" id="KW-0731">Sigma factor</keyword>
<dbReference type="GO" id="GO:0006352">
    <property type="term" value="P:DNA-templated transcription initiation"/>
    <property type="evidence" value="ECO:0007669"/>
    <property type="project" value="InterPro"/>
</dbReference>
<evidence type="ECO:0000256" key="1">
    <source>
        <dbReference type="ARBA" id="ARBA00010641"/>
    </source>
</evidence>
<dbReference type="InterPro" id="IPR039425">
    <property type="entry name" value="RNA_pol_sigma-70-like"/>
</dbReference>
<dbReference type="InterPro" id="IPR013249">
    <property type="entry name" value="RNA_pol_sigma70_r4_t2"/>
</dbReference>
<dbReference type="InterPro" id="IPR013325">
    <property type="entry name" value="RNA_pol_sigma_r2"/>
</dbReference>
<dbReference type="InterPro" id="IPR007627">
    <property type="entry name" value="RNA_pol_sigma70_r2"/>
</dbReference>
<feature type="region of interest" description="Disordered" evidence="5">
    <location>
        <begin position="229"/>
        <end position="251"/>
    </location>
</feature>
<evidence type="ECO:0000313" key="9">
    <source>
        <dbReference type="Proteomes" id="UP000178797"/>
    </source>
</evidence>
<name>A0A1F7RZI1_9BACT</name>
<keyword evidence="4" id="KW-0804">Transcription</keyword>
<gene>
    <name evidence="8" type="ORF">A2W05_01005</name>
</gene>
<evidence type="ECO:0008006" key="10">
    <source>
        <dbReference type="Google" id="ProtNLM"/>
    </source>
</evidence>
<evidence type="ECO:0000256" key="3">
    <source>
        <dbReference type="ARBA" id="ARBA00023082"/>
    </source>
</evidence>
<dbReference type="NCBIfam" id="TIGR02937">
    <property type="entry name" value="sigma70-ECF"/>
    <property type="match status" value="1"/>
</dbReference>
<dbReference type="CDD" id="cd06171">
    <property type="entry name" value="Sigma70_r4"/>
    <property type="match status" value="1"/>
</dbReference>
<dbReference type="InterPro" id="IPR036388">
    <property type="entry name" value="WH-like_DNA-bd_sf"/>
</dbReference>
<evidence type="ECO:0000256" key="4">
    <source>
        <dbReference type="ARBA" id="ARBA00023163"/>
    </source>
</evidence>
<dbReference type="SUPFAM" id="SSF88659">
    <property type="entry name" value="Sigma3 and sigma4 domains of RNA polymerase sigma factors"/>
    <property type="match status" value="1"/>
</dbReference>
<dbReference type="PANTHER" id="PTHR43133">
    <property type="entry name" value="RNA POLYMERASE ECF-TYPE SIGMA FACTO"/>
    <property type="match status" value="1"/>
</dbReference>
<dbReference type="Pfam" id="PF04542">
    <property type="entry name" value="Sigma70_r2"/>
    <property type="match status" value="1"/>
</dbReference>
<evidence type="ECO:0000313" key="8">
    <source>
        <dbReference type="EMBL" id="OGL46985.1"/>
    </source>
</evidence>
<dbReference type="Pfam" id="PF08281">
    <property type="entry name" value="Sigma70_r4_2"/>
    <property type="match status" value="1"/>
</dbReference>
<reference evidence="8 9" key="1">
    <citation type="journal article" date="2016" name="Nat. Commun.">
        <title>Thousands of microbial genomes shed light on interconnected biogeochemical processes in an aquifer system.</title>
        <authorList>
            <person name="Anantharaman K."/>
            <person name="Brown C.T."/>
            <person name="Hug L.A."/>
            <person name="Sharon I."/>
            <person name="Castelle C.J."/>
            <person name="Probst A.J."/>
            <person name="Thomas B.C."/>
            <person name="Singh A."/>
            <person name="Wilkins M.J."/>
            <person name="Karaoz U."/>
            <person name="Brodie E.L."/>
            <person name="Williams K.H."/>
            <person name="Hubbard S.S."/>
            <person name="Banfield J.F."/>
        </authorList>
    </citation>
    <scope>NUCLEOTIDE SEQUENCE [LARGE SCALE GENOMIC DNA]</scope>
</reference>
<dbReference type="GO" id="GO:0003677">
    <property type="term" value="F:DNA binding"/>
    <property type="evidence" value="ECO:0007669"/>
    <property type="project" value="InterPro"/>
</dbReference>
<organism evidence="8 9">
    <name type="scientific">Candidatus Schekmanbacteria bacterium RBG_16_38_10</name>
    <dbReference type="NCBI Taxonomy" id="1817879"/>
    <lineage>
        <taxon>Bacteria</taxon>
        <taxon>Candidatus Schekmaniibacteriota</taxon>
    </lineage>
</organism>
<sequence length="251" mass="29110">MKIDERELIINAQNGNLRDFSTLIRRYQQVVNGLALTLVKDPFVAKDISQETFLTAFKNLSKLKNPLSFPSWLKKITINVSRMWLRKQKKEKDLFSEEICSERKGEVPELESIDIKIENQDFYKRVNSILNSLSNKTRIPITLCFIDDIPYREAARFLGIRESTLRKRLHDAKKKLQRGIVKMAENMFEEYRLPKNFAEKCICGCKRSKLERKEVTKDMKKKDCGCGCGGIPLKNKGSKKESKGKKTKKGK</sequence>
<proteinExistence type="inferred from homology"/>